<evidence type="ECO:0000313" key="2">
    <source>
        <dbReference type="EMBL" id="NDV60892.1"/>
    </source>
</evidence>
<organism evidence="2 3">
    <name type="scientific">Oceanipulchritudo coccoides</name>
    <dbReference type="NCBI Taxonomy" id="2706888"/>
    <lineage>
        <taxon>Bacteria</taxon>
        <taxon>Pseudomonadati</taxon>
        <taxon>Verrucomicrobiota</taxon>
        <taxon>Opitutia</taxon>
        <taxon>Puniceicoccales</taxon>
        <taxon>Oceanipulchritudinaceae</taxon>
        <taxon>Oceanipulchritudo</taxon>
    </lineage>
</organism>
<accession>A0A6B2LXR8</accession>
<gene>
    <name evidence="2" type="ORF">G0Q06_00330</name>
</gene>
<evidence type="ECO:0000313" key="3">
    <source>
        <dbReference type="Proteomes" id="UP000478417"/>
    </source>
</evidence>
<keyword evidence="1" id="KW-0472">Membrane</keyword>
<dbReference type="EMBL" id="JAAGNX010000001">
    <property type="protein sequence ID" value="NDV60892.1"/>
    <property type="molecule type" value="Genomic_DNA"/>
</dbReference>
<proteinExistence type="predicted"/>
<feature type="transmembrane region" description="Helical" evidence="1">
    <location>
        <begin position="6"/>
        <end position="28"/>
    </location>
</feature>
<dbReference type="RefSeq" id="WP_163961321.1">
    <property type="nucleotide sequence ID" value="NZ_JAAGNX010000001.1"/>
</dbReference>
<evidence type="ECO:0000256" key="1">
    <source>
        <dbReference type="SAM" id="Phobius"/>
    </source>
</evidence>
<keyword evidence="1" id="KW-0812">Transmembrane</keyword>
<reference evidence="2 3" key="1">
    <citation type="submission" date="2020-02" db="EMBL/GenBank/DDBJ databases">
        <title>Albibacoteraceae fam. nov., the first described family within the subdivision 4 Verrucomicrobia.</title>
        <authorList>
            <person name="Xi F."/>
        </authorList>
    </citation>
    <scope>NUCLEOTIDE SEQUENCE [LARGE SCALE GENOMIC DNA]</scope>
    <source>
        <strain evidence="2 3">CK1056</strain>
    </source>
</reference>
<dbReference type="Proteomes" id="UP000478417">
    <property type="component" value="Unassembled WGS sequence"/>
</dbReference>
<comment type="caution">
    <text evidence="2">The sequence shown here is derived from an EMBL/GenBank/DDBJ whole genome shotgun (WGS) entry which is preliminary data.</text>
</comment>
<keyword evidence="3" id="KW-1185">Reference proteome</keyword>
<protein>
    <submittedName>
        <fullName evidence="2">Uncharacterized protein</fullName>
    </submittedName>
</protein>
<sequence length="69" mass="7773">MDWSQYILIGFGFACLFFLAAALALYWAHKNGQLSNLEKGSTSIFDEDEPVGEVTDKFPRKKSRKVAKS</sequence>
<name>A0A6B2LXR8_9BACT</name>
<keyword evidence="1" id="KW-1133">Transmembrane helix</keyword>
<dbReference type="AlphaFoldDB" id="A0A6B2LXR8"/>